<comment type="caution">
    <text evidence="4">The sequence shown here is derived from an EMBL/GenBank/DDBJ whole genome shotgun (WGS) entry which is preliminary data.</text>
</comment>
<accession>A0ABU0W7H1</accession>
<evidence type="ECO:0000313" key="5">
    <source>
        <dbReference type="Proteomes" id="UP001239019"/>
    </source>
</evidence>
<name>A0ABU0W7H1_9GAMM</name>
<evidence type="ECO:0000256" key="2">
    <source>
        <dbReference type="ARBA" id="ARBA00022840"/>
    </source>
</evidence>
<reference evidence="4 5" key="1">
    <citation type="submission" date="2023-08" db="EMBL/GenBank/DDBJ databases">
        <title>Whole-genome sequencing of halo(alkali)philic microorganisms from hypersaline lakes.</title>
        <authorList>
            <person name="Sorokin D.Y."/>
            <person name="Abbas B."/>
            <person name="Merkel A.Y."/>
        </authorList>
    </citation>
    <scope>NUCLEOTIDE SEQUENCE [LARGE SCALE GENOMIC DNA]</scope>
    <source>
        <strain evidence="4 5">AB-CW4</strain>
    </source>
</reference>
<dbReference type="InterPro" id="IPR051309">
    <property type="entry name" value="ABCF_ATPase"/>
</dbReference>
<evidence type="ECO:0000259" key="3">
    <source>
        <dbReference type="PROSITE" id="PS50893"/>
    </source>
</evidence>
<dbReference type="SMART" id="SM00382">
    <property type="entry name" value="AAA"/>
    <property type="match status" value="1"/>
</dbReference>
<feature type="domain" description="ABC transporter" evidence="3">
    <location>
        <begin position="10"/>
        <end position="198"/>
    </location>
</feature>
<dbReference type="PANTHER" id="PTHR42855:SF1">
    <property type="entry name" value="ABC TRANSPORTER DOMAIN-CONTAINING PROTEIN"/>
    <property type="match status" value="1"/>
</dbReference>
<dbReference type="RefSeq" id="WP_306728449.1">
    <property type="nucleotide sequence ID" value="NZ_JAVDDT010000005.1"/>
</dbReference>
<dbReference type="Pfam" id="PF00005">
    <property type="entry name" value="ABC_tran"/>
    <property type="match status" value="1"/>
</dbReference>
<gene>
    <name evidence="4" type="ORF">RBH19_08690</name>
</gene>
<sequence>MSNDDNNKPLLTVDGLVAGYTGPVVGPVSFDVFPGEVLGLSGPNGAGKSTVLKAITAEAKRFAGTVRPCQGLTVTHHQQRPELPPELPLLGRELLKVMAADRRDAPAIIRPLLDRPINRMSGGQFQLLEAWACLGGDAELVLLDEPTNNLDGDAMEALAEFIRAARPPRAILMVSHERDFLQKNCSRIVEISHRKAEA</sequence>
<dbReference type="GO" id="GO:0005524">
    <property type="term" value="F:ATP binding"/>
    <property type="evidence" value="ECO:0007669"/>
    <property type="project" value="UniProtKB-KW"/>
</dbReference>
<dbReference type="Gene3D" id="3.40.50.300">
    <property type="entry name" value="P-loop containing nucleotide triphosphate hydrolases"/>
    <property type="match status" value="1"/>
</dbReference>
<evidence type="ECO:0000256" key="1">
    <source>
        <dbReference type="ARBA" id="ARBA00022741"/>
    </source>
</evidence>
<dbReference type="InterPro" id="IPR003439">
    <property type="entry name" value="ABC_transporter-like_ATP-bd"/>
</dbReference>
<keyword evidence="5" id="KW-1185">Reference proteome</keyword>
<organism evidence="4 5">
    <name type="scientific">Natronospira bacteriovora</name>
    <dbReference type="NCBI Taxonomy" id="3069753"/>
    <lineage>
        <taxon>Bacteria</taxon>
        <taxon>Pseudomonadati</taxon>
        <taxon>Pseudomonadota</taxon>
        <taxon>Gammaproteobacteria</taxon>
        <taxon>Natronospirales</taxon>
        <taxon>Natronospiraceae</taxon>
        <taxon>Natronospira</taxon>
    </lineage>
</organism>
<keyword evidence="1" id="KW-0547">Nucleotide-binding</keyword>
<proteinExistence type="predicted"/>
<dbReference type="PROSITE" id="PS50893">
    <property type="entry name" value="ABC_TRANSPORTER_2"/>
    <property type="match status" value="1"/>
</dbReference>
<dbReference type="EMBL" id="JAVDDT010000005">
    <property type="protein sequence ID" value="MDQ2069949.1"/>
    <property type="molecule type" value="Genomic_DNA"/>
</dbReference>
<protein>
    <submittedName>
        <fullName evidence="4">ATP-binding cassette domain-containing protein</fullName>
    </submittedName>
</protein>
<dbReference type="Proteomes" id="UP001239019">
    <property type="component" value="Unassembled WGS sequence"/>
</dbReference>
<evidence type="ECO:0000313" key="4">
    <source>
        <dbReference type="EMBL" id="MDQ2069949.1"/>
    </source>
</evidence>
<keyword evidence="2 4" id="KW-0067">ATP-binding</keyword>
<dbReference type="PANTHER" id="PTHR42855">
    <property type="entry name" value="ABC TRANSPORTER ATP-BINDING SUBUNIT"/>
    <property type="match status" value="1"/>
</dbReference>
<dbReference type="SUPFAM" id="SSF52540">
    <property type="entry name" value="P-loop containing nucleoside triphosphate hydrolases"/>
    <property type="match status" value="1"/>
</dbReference>
<dbReference type="InterPro" id="IPR027417">
    <property type="entry name" value="P-loop_NTPase"/>
</dbReference>
<dbReference type="InterPro" id="IPR003593">
    <property type="entry name" value="AAA+_ATPase"/>
</dbReference>